<evidence type="ECO:0000313" key="7">
    <source>
        <dbReference type="EMBL" id="RZN65512.1"/>
    </source>
</evidence>
<dbReference type="Gene3D" id="3.90.930.12">
    <property type="entry name" value="Ribosomal protein L6, alpha-beta domain"/>
    <property type="match status" value="2"/>
</dbReference>
<keyword evidence="2 5" id="KW-0694">RNA-binding</keyword>
<gene>
    <name evidence="5" type="primary">rpl6</name>
    <name evidence="7" type="ORF">EF806_01075</name>
</gene>
<keyword evidence="4 5" id="KW-0687">Ribonucleoprotein</keyword>
<dbReference type="GO" id="GO:0002181">
    <property type="term" value="P:cytoplasmic translation"/>
    <property type="evidence" value="ECO:0007669"/>
    <property type="project" value="TreeGrafter"/>
</dbReference>
<dbReference type="InterPro" id="IPR019907">
    <property type="entry name" value="Ribosomal_uL6_arc"/>
</dbReference>
<dbReference type="GO" id="GO:0019843">
    <property type="term" value="F:rRNA binding"/>
    <property type="evidence" value="ECO:0007669"/>
    <property type="project" value="UniProtKB-UniRule"/>
</dbReference>
<evidence type="ECO:0000256" key="5">
    <source>
        <dbReference type="HAMAP-Rule" id="MF_01365"/>
    </source>
</evidence>
<evidence type="ECO:0000259" key="6">
    <source>
        <dbReference type="Pfam" id="PF00347"/>
    </source>
</evidence>
<dbReference type="NCBIfam" id="TIGR03653">
    <property type="entry name" value="uL6_arch"/>
    <property type="match status" value="1"/>
</dbReference>
<evidence type="ECO:0000256" key="1">
    <source>
        <dbReference type="ARBA" id="ARBA00022730"/>
    </source>
</evidence>
<evidence type="ECO:0000256" key="3">
    <source>
        <dbReference type="ARBA" id="ARBA00022980"/>
    </source>
</evidence>
<feature type="domain" description="Large ribosomal subunit protein uL6 alpha-beta" evidence="6">
    <location>
        <begin position="7"/>
        <end position="81"/>
    </location>
</feature>
<dbReference type="Pfam" id="PF00347">
    <property type="entry name" value="Ribosomal_L6"/>
    <property type="match status" value="2"/>
</dbReference>
<comment type="similarity">
    <text evidence="5">Belongs to the universal ribosomal protein uL6 family.</text>
</comment>
<proteinExistence type="inferred from homology"/>
<organism evidence="7 8">
    <name type="scientific">Methanoliparum thermophilum</name>
    <dbReference type="NCBI Taxonomy" id="2491083"/>
    <lineage>
        <taxon>Archaea</taxon>
        <taxon>Methanobacteriati</taxon>
        <taxon>Methanobacteriota</taxon>
        <taxon>Candidatus Methanoliparia</taxon>
        <taxon>Candidatus Methanoliparales</taxon>
        <taxon>Candidatus Methanoliparaceae</taxon>
        <taxon>Candidatus Methanoliparum</taxon>
    </lineage>
</organism>
<comment type="caution">
    <text evidence="7">The sequence shown here is derived from an EMBL/GenBank/DDBJ whole genome shotgun (WGS) entry which is preliminary data.</text>
</comment>
<dbReference type="SUPFAM" id="SSF56053">
    <property type="entry name" value="Ribosomal protein L6"/>
    <property type="match status" value="2"/>
</dbReference>
<reference evidence="7 8" key="1">
    <citation type="journal article" date="2019" name="Nat. Microbiol.">
        <title>Wide diversity of methane and short-chain alkane metabolisms in uncultured archaea.</title>
        <authorList>
            <person name="Borrel G."/>
            <person name="Adam P.S."/>
            <person name="McKay L.J."/>
            <person name="Chen L.X."/>
            <person name="Sierra-Garcia I.N."/>
            <person name="Sieber C.M."/>
            <person name="Letourneur Q."/>
            <person name="Ghozlane A."/>
            <person name="Andersen G.L."/>
            <person name="Li W.J."/>
            <person name="Hallam S.J."/>
            <person name="Muyzer G."/>
            <person name="de Oliveira V.M."/>
            <person name="Inskeep W.P."/>
            <person name="Banfield J.F."/>
            <person name="Gribaldo S."/>
        </authorList>
    </citation>
    <scope>NUCLEOTIDE SEQUENCE [LARGE SCALE GENOMIC DNA]</scope>
    <source>
        <strain evidence="7">NM1a</strain>
    </source>
</reference>
<comment type="function">
    <text evidence="5">This protein binds to the 23S rRNA, and is important in its secondary structure. It is located near the subunit interface in the base of the L7/L12 stalk, and near the tRNA binding site of the peptidyltransferase center.</text>
</comment>
<feature type="domain" description="Large ribosomal subunit protein uL6 alpha-beta" evidence="6">
    <location>
        <begin position="93"/>
        <end position="167"/>
    </location>
</feature>
<dbReference type="PANTHER" id="PTHR11655:SF16">
    <property type="entry name" value="60S RIBOSOMAL PROTEIN L9"/>
    <property type="match status" value="1"/>
</dbReference>
<dbReference type="FunFam" id="3.90.930.12:FF:000008">
    <property type="entry name" value="50S ribosomal protein L6"/>
    <property type="match status" value="1"/>
</dbReference>
<dbReference type="InterPro" id="IPR020040">
    <property type="entry name" value="Ribosomal_uL6_a/b-dom"/>
</dbReference>
<dbReference type="GO" id="GO:0003735">
    <property type="term" value="F:structural constituent of ribosome"/>
    <property type="evidence" value="ECO:0007669"/>
    <property type="project" value="UniProtKB-UniRule"/>
</dbReference>
<comment type="subunit">
    <text evidence="5">Part of the 50S ribosomal subunit.</text>
</comment>
<dbReference type="AlphaFoldDB" id="A0A520KTV4"/>
<keyword evidence="3 5" id="KW-0689">Ribosomal protein</keyword>
<dbReference type="PIRSF" id="PIRSF002162">
    <property type="entry name" value="Ribosomal_L6"/>
    <property type="match status" value="1"/>
</dbReference>
<name>A0A520KTV4_METT2</name>
<dbReference type="NCBIfam" id="NF004037">
    <property type="entry name" value="PRK05518.1"/>
    <property type="match status" value="1"/>
</dbReference>
<sequence>MKREIDIPDGVDITLNGDIVKVNGPRGSLERRFYYPNVKVFRDDKKIVVESDEKYTRKEQKAMLGTFASHISNMIIGVTKGFEYNLKMVYSHFPIQLEVKNNSLYINNFLGEKSPRVAHFVGDTKVKIDKDIITISGINKEDVGQTAANIEAATKIKRKDPRVFQDGIYLIKKGK</sequence>
<dbReference type="EMBL" id="RXIF01000002">
    <property type="protein sequence ID" value="RZN65512.1"/>
    <property type="molecule type" value="Genomic_DNA"/>
</dbReference>
<keyword evidence="1 5" id="KW-0699">rRNA-binding</keyword>
<dbReference type="HAMAP" id="MF_01365_A">
    <property type="entry name" value="Ribosomal_uL6_A"/>
    <property type="match status" value="1"/>
</dbReference>
<dbReference type="GO" id="GO:0022625">
    <property type="term" value="C:cytosolic large ribosomal subunit"/>
    <property type="evidence" value="ECO:0007669"/>
    <property type="project" value="UniProtKB-UniRule"/>
</dbReference>
<dbReference type="Proteomes" id="UP000317158">
    <property type="component" value="Unassembled WGS sequence"/>
</dbReference>
<dbReference type="InterPro" id="IPR000702">
    <property type="entry name" value="Ribosomal_uL6-like"/>
</dbReference>
<protein>
    <recommendedName>
        <fullName evidence="5">Large ribosomal subunit protein uL6</fullName>
    </recommendedName>
</protein>
<evidence type="ECO:0000256" key="2">
    <source>
        <dbReference type="ARBA" id="ARBA00022884"/>
    </source>
</evidence>
<accession>A0A520KTV4</accession>
<dbReference type="PANTHER" id="PTHR11655">
    <property type="entry name" value="60S/50S RIBOSOMAL PROTEIN L6/L9"/>
    <property type="match status" value="1"/>
</dbReference>
<dbReference type="InterPro" id="IPR036789">
    <property type="entry name" value="Ribosomal_uL6-like_a/b-dom_sf"/>
</dbReference>
<evidence type="ECO:0000313" key="8">
    <source>
        <dbReference type="Proteomes" id="UP000317158"/>
    </source>
</evidence>
<evidence type="ECO:0000256" key="4">
    <source>
        <dbReference type="ARBA" id="ARBA00023274"/>
    </source>
</evidence>